<reference evidence="1" key="1">
    <citation type="journal article" date="2021" name="Proc. Natl. Acad. Sci. U.S.A.">
        <title>A Catalog of Tens of Thousands of Viruses from Human Metagenomes Reveals Hidden Associations with Chronic Diseases.</title>
        <authorList>
            <person name="Tisza M.J."/>
            <person name="Buck C.B."/>
        </authorList>
    </citation>
    <scope>NUCLEOTIDE SEQUENCE</scope>
    <source>
        <strain evidence="1">Ctv3H3</strain>
    </source>
</reference>
<dbReference type="CDD" id="cd00093">
    <property type="entry name" value="HTH_XRE"/>
    <property type="match status" value="1"/>
</dbReference>
<accession>A0A8S5NAA1</accession>
<dbReference type="SUPFAM" id="SSF47413">
    <property type="entry name" value="lambda repressor-like DNA-binding domains"/>
    <property type="match status" value="1"/>
</dbReference>
<sequence>MLGGDRLKFLRIYHNLTQKYMAECLGCSTRWIKGIERCEVIPTEKMYNDWLNCCYGLLKPKEKTSKKARVKNNSVKE</sequence>
<dbReference type="Gene3D" id="1.10.260.40">
    <property type="entry name" value="lambda repressor-like DNA-binding domains"/>
    <property type="match status" value="1"/>
</dbReference>
<protein>
    <submittedName>
        <fullName evidence="1">Helix-turn-helix domain protein</fullName>
    </submittedName>
</protein>
<dbReference type="EMBL" id="BK015120">
    <property type="protein sequence ID" value="DAD91709.1"/>
    <property type="molecule type" value="Genomic_DNA"/>
</dbReference>
<proteinExistence type="predicted"/>
<dbReference type="InterPro" id="IPR001387">
    <property type="entry name" value="Cro/C1-type_HTH"/>
</dbReference>
<dbReference type="InterPro" id="IPR010982">
    <property type="entry name" value="Lambda_DNA-bd_dom_sf"/>
</dbReference>
<dbReference type="GO" id="GO:0003677">
    <property type="term" value="F:DNA binding"/>
    <property type="evidence" value="ECO:0007669"/>
    <property type="project" value="InterPro"/>
</dbReference>
<name>A0A8S5NAA1_9VIRU</name>
<organism evidence="1">
    <name type="scientific">Phage sp. ctv3H3</name>
    <dbReference type="NCBI Taxonomy" id="2826753"/>
    <lineage>
        <taxon>Viruses</taxon>
    </lineage>
</organism>
<evidence type="ECO:0000313" key="1">
    <source>
        <dbReference type="EMBL" id="DAD91709.1"/>
    </source>
</evidence>